<keyword evidence="3" id="KW-1185">Reference proteome</keyword>
<evidence type="ECO:0000313" key="3">
    <source>
        <dbReference type="Proteomes" id="UP001271648"/>
    </source>
</evidence>
<dbReference type="Proteomes" id="UP001271648">
    <property type="component" value="Unassembled WGS sequence"/>
</dbReference>
<name>A0AAW9AEF0_9BACL</name>
<reference evidence="2 3" key="1">
    <citation type="submission" date="2023-06" db="EMBL/GenBank/DDBJ databases">
        <title>Sporosarcina sp. nov., isolated from Korean traditional fermented seafood 'Jeotgal'.</title>
        <authorList>
            <person name="Yang A.I."/>
            <person name="Shin N.-R."/>
        </authorList>
    </citation>
    <scope>NUCLEOTIDE SEQUENCE [LARGE SCALE GENOMIC DNA]</scope>
    <source>
        <strain evidence="2 3">KCTC43456</strain>
    </source>
</reference>
<evidence type="ECO:0000313" key="2">
    <source>
        <dbReference type="EMBL" id="MDW0118480.1"/>
    </source>
</evidence>
<comment type="caution">
    <text evidence="2">The sequence shown here is derived from an EMBL/GenBank/DDBJ whole genome shotgun (WGS) entry which is preliminary data.</text>
</comment>
<dbReference type="RefSeq" id="WP_283732454.1">
    <property type="nucleotide sequence ID" value="NZ_CP125968.1"/>
</dbReference>
<feature type="transmembrane region" description="Helical" evidence="1">
    <location>
        <begin position="31"/>
        <end position="52"/>
    </location>
</feature>
<evidence type="ECO:0000256" key="1">
    <source>
        <dbReference type="SAM" id="Phobius"/>
    </source>
</evidence>
<accession>A0AAW9AEF0</accession>
<protein>
    <submittedName>
        <fullName evidence="2">Uncharacterized protein</fullName>
    </submittedName>
</protein>
<sequence length="101" mass="11483">MIGMNLFPILLLYGLPSSVLSDFVTKKLKGIGRVGAALVIHLILATAFIMIIHRNEEGWEPMKFLLLLSLLSSFLFWSVDELLKIYKAKQIRMKNGDLKIH</sequence>
<keyword evidence="1" id="KW-1133">Transmembrane helix</keyword>
<dbReference type="EMBL" id="JAUBDJ010000013">
    <property type="protein sequence ID" value="MDW0118480.1"/>
    <property type="molecule type" value="Genomic_DNA"/>
</dbReference>
<proteinExistence type="predicted"/>
<feature type="transmembrane region" description="Helical" evidence="1">
    <location>
        <begin position="64"/>
        <end position="83"/>
    </location>
</feature>
<keyword evidence="1" id="KW-0472">Membrane</keyword>
<keyword evidence="1" id="KW-0812">Transmembrane</keyword>
<gene>
    <name evidence="2" type="ORF">QTL97_16235</name>
</gene>
<dbReference type="AlphaFoldDB" id="A0AAW9AEF0"/>
<organism evidence="2 3">
    <name type="scientific">Sporosarcina thermotolerans</name>
    <dbReference type="NCBI Taxonomy" id="633404"/>
    <lineage>
        <taxon>Bacteria</taxon>
        <taxon>Bacillati</taxon>
        <taxon>Bacillota</taxon>
        <taxon>Bacilli</taxon>
        <taxon>Bacillales</taxon>
        <taxon>Caryophanaceae</taxon>
        <taxon>Sporosarcina</taxon>
    </lineage>
</organism>